<dbReference type="STRING" id="391616.OA238_c13910"/>
<name>M9RP31_9RHOB</name>
<protein>
    <submittedName>
        <fullName evidence="1">Uncharacterized protein</fullName>
    </submittedName>
</protein>
<evidence type="ECO:0000313" key="1">
    <source>
        <dbReference type="EMBL" id="AGI71545.1"/>
    </source>
</evidence>
<accession>M9RP31</accession>
<organism evidence="1 2">
    <name type="scientific">Octadecabacter arcticus 238</name>
    <dbReference type="NCBI Taxonomy" id="391616"/>
    <lineage>
        <taxon>Bacteria</taxon>
        <taxon>Pseudomonadati</taxon>
        <taxon>Pseudomonadota</taxon>
        <taxon>Alphaproteobacteria</taxon>
        <taxon>Rhodobacterales</taxon>
        <taxon>Roseobacteraceae</taxon>
        <taxon>Octadecabacter</taxon>
    </lineage>
</organism>
<reference evidence="1 2" key="1">
    <citation type="journal article" date="2013" name="PLoS ONE">
        <title>Poles Apart: Arctic and Antarctic Octadecabacter strains Share High Genome Plasticity and a New Type of Xanthorhodopsin.</title>
        <authorList>
            <person name="Vollmers J."/>
            <person name="Voget S."/>
            <person name="Dietrich S."/>
            <person name="Gollnow K."/>
            <person name="Smits M."/>
            <person name="Meyer K."/>
            <person name="Brinkhoff T."/>
            <person name="Simon M."/>
            <person name="Daniel R."/>
        </authorList>
    </citation>
    <scope>NUCLEOTIDE SEQUENCE [LARGE SCALE GENOMIC DNA]</scope>
    <source>
        <strain evidence="1 2">238</strain>
    </source>
</reference>
<dbReference type="EMBL" id="CP003742">
    <property type="protein sequence ID" value="AGI71545.1"/>
    <property type="molecule type" value="Genomic_DNA"/>
</dbReference>
<evidence type="ECO:0000313" key="2">
    <source>
        <dbReference type="Proteomes" id="UP000004688"/>
    </source>
</evidence>
<dbReference type="KEGG" id="oar:OA238_c13910"/>
<dbReference type="OrthoDB" id="7876148at2"/>
<dbReference type="HOGENOM" id="CLU_187709_0_0_5"/>
<dbReference type="RefSeq" id="WP_015494742.1">
    <property type="nucleotide sequence ID" value="NC_020908.1"/>
</dbReference>
<dbReference type="Proteomes" id="UP000004688">
    <property type="component" value="Chromosome"/>
</dbReference>
<sequence length="76" mass="8356">MALTEDMADEIAQLALADELRTGDEGIIQKVADILGSSSQTLQEAFLTSIRVRRAEKRARDMLAERAAKAFPEPPQ</sequence>
<dbReference type="AlphaFoldDB" id="M9RP31"/>
<proteinExistence type="predicted"/>
<gene>
    <name evidence="1" type="ORF">OA238_c13910</name>
</gene>
<keyword evidence="2" id="KW-1185">Reference proteome</keyword>